<feature type="compositionally biased region" description="Polar residues" evidence="1">
    <location>
        <begin position="52"/>
        <end position="65"/>
    </location>
</feature>
<sequence length="71" mass="8121">MPLPFRYPPKNRANEEKLITNPLINQAPVSSQADVWRSFENFCRAGSRRKTLLQSNPNHSPSSPTYLILKP</sequence>
<evidence type="ECO:0000256" key="1">
    <source>
        <dbReference type="SAM" id="MobiDB-lite"/>
    </source>
</evidence>
<gene>
    <name evidence="2" type="ORF">AVDCRST_MAG56-929</name>
</gene>
<name>A0A6J4HQN7_9SPHI</name>
<organism evidence="2">
    <name type="scientific">uncultured Cytophagales bacterium</name>
    <dbReference type="NCBI Taxonomy" id="158755"/>
    <lineage>
        <taxon>Bacteria</taxon>
        <taxon>Pseudomonadati</taxon>
        <taxon>Bacteroidota</taxon>
        <taxon>Sphingobacteriia</taxon>
        <taxon>Sphingobacteriales</taxon>
        <taxon>environmental samples</taxon>
    </lineage>
</organism>
<dbReference type="EMBL" id="CADCTQ010000086">
    <property type="protein sequence ID" value="CAA9230636.1"/>
    <property type="molecule type" value="Genomic_DNA"/>
</dbReference>
<protein>
    <submittedName>
        <fullName evidence="2">Uncharacterized protein</fullName>
    </submittedName>
</protein>
<proteinExistence type="predicted"/>
<accession>A0A6J4HQN7</accession>
<dbReference type="AlphaFoldDB" id="A0A6J4HQN7"/>
<evidence type="ECO:0000313" key="2">
    <source>
        <dbReference type="EMBL" id="CAA9230636.1"/>
    </source>
</evidence>
<feature type="region of interest" description="Disordered" evidence="1">
    <location>
        <begin position="52"/>
        <end position="71"/>
    </location>
</feature>
<reference evidence="2" key="1">
    <citation type="submission" date="2020-02" db="EMBL/GenBank/DDBJ databases">
        <authorList>
            <person name="Meier V. D."/>
        </authorList>
    </citation>
    <scope>NUCLEOTIDE SEQUENCE</scope>
    <source>
        <strain evidence="2">AVDCRST_MAG56</strain>
    </source>
</reference>